<comment type="caution">
    <text evidence="2">The sequence shown here is derived from an EMBL/GenBank/DDBJ whole genome shotgun (WGS) entry which is preliminary data.</text>
</comment>
<dbReference type="Gene3D" id="1.10.8.10">
    <property type="entry name" value="DNA helicase RuvA subunit, C-terminal domain"/>
    <property type="match status" value="1"/>
</dbReference>
<gene>
    <name evidence="2" type="ORF">MTCD1_01108</name>
</gene>
<dbReference type="RefSeq" id="WP_057183498.1">
    <property type="nucleotide sequence ID" value="NZ_BDQM01000006.1"/>
</dbReference>
<dbReference type="CDD" id="cd14332">
    <property type="entry name" value="UBA_RuvA_C"/>
    <property type="match status" value="1"/>
</dbReference>
<protein>
    <recommendedName>
        <fullName evidence="1">Holliday junction DNA helicase RuvA C-terminal domain-containing protein</fullName>
    </recommendedName>
</protein>
<reference evidence="2 3" key="1">
    <citation type="submission" date="2017-06" db="EMBL/GenBank/DDBJ databases">
        <title>Whole Genome Sequences of Colwellia marinimaniae MTCD1.</title>
        <authorList>
            <person name="Kusumoto H."/>
            <person name="Inoue M."/>
            <person name="Tanikawa K."/>
            <person name="Maeji H."/>
            <person name="Cameron J.H."/>
            <person name="Bartlett D.H."/>
        </authorList>
    </citation>
    <scope>NUCLEOTIDE SEQUENCE [LARGE SCALE GENOMIC DNA]</scope>
    <source>
        <strain evidence="2 3">MTCD1</strain>
    </source>
</reference>
<keyword evidence="3" id="KW-1185">Reference proteome</keyword>
<dbReference type="InterPro" id="IPR036267">
    <property type="entry name" value="RuvA_C_sf"/>
</dbReference>
<organism evidence="2 3">
    <name type="scientific">Colwellia marinimaniae</name>
    <dbReference type="NCBI Taxonomy" id="1513592"/>
    <lineage>
        <taxon>Bacteria</taxon>
        <taxon>Pseudomonadati</taxon>
        <taxon>Pseudomonadota</taxon>
        <taxon>Gammaproteobacteria</taxon>
        <taxon>Alteromonadales</taxon>
        <taxon>Colwelliaceae</taxon>
        <taxon>Colwellia</taxon>
    </lineage>
</organism>
<evidence type="ECO:0000313" key="3">
    <source>
        <dbReference type="Proteomes" id="UP000197068"/>
    </source>
</evidence>
<evidence type="ECO:0000259" key="1">
    <source>
        <dbReference type="Pfam" id="PF07499"/>
    </source>
</evidence>
<evidence type="ECO:0000313" key="2">
    <source>
        <dbReference type="EMBL" id="GAW95506.1"/>
    </source>
</evidence>
<sequence length="309" mass="35950">MSNVNDRTHDEDLEWAESENLIEESTVLELISKTGIEPNFFNTMDWINNFYERTQDPTTELLSETLANLSYIISEYRGKDFTTDIDSVGLEQIDRLEKLYKKIAGRIPELLPYKEHFRFNNPLELFLNDISCGSYPPPEILMMLAKCFNLYFIAEGKLSLEEVFFGQVVKRSGNYSMRKVSSTNFKEFHYHVIREKQCVVNTNIKFNLEEFTLSYLKSCEESETDCPIINVTEDNIESFIVAYYRWKKNFNKQTSLIDKAEIKVDSINALLSLGYPKPLVEQVILKVFNNKLTAEETIKKALLALMNNK</sequence>
<accession>A0ABQ0MT03</accession>
<dbReference type="Pfam" id="PF07499">
    <property type="entry name" value="RuvA_C"/>
    <property type="match status" value="1"/>
</dbReference>
<feature type="domain" description="Holliday junction DNA helicase RuvA C-terminal" evidence="1">
    <location>
        <begin position="265"/>
        <end position="306"/>
    </location>
</feature>
<dbReference type="EMBL" id="BDQM01000006">
    <property type="protein sequence ID" value="GAW95506.1"/>
    <property type="molecule type" value="Genomic_DNA"/>
</dbReference>
<dbReference type="SUPFAM" id="SSF46929">
    <property type="entry name" value="DNA helicase RuvA subunit, C-terminal domain"/>
    <property type="match status" value="1"/>
</dbReference>
<proteinExistence type="predicted"/>
<name>A0ABQ0MT03_9GAMM</name>
<dbReference type="InterPro" id="IPR011114">
    <property type="entry name" value="RuvA_C"/>
</dbReference>
<dbReference type="Proteomes" id="UP000197068">
    <property type="component" value="Unassembled WGS sequence"/>
</dbReference>